<dbReference type="EMBL" id="MT142723">
    <property type="protein sequence ID" value="QJA87645.1"/>
    <property type="molecule type" value="Genomic_DNA"/>
</dbReference>
<organism evidence="1">
    <name type="scientific">viral metagenome</name>
    <dbReference type="NCBI Taxonomy" id="1070528"/>
    <lineage>
        <taxon>unclassified sequences</taxon>
        <taxon>metagenomes</taxon>
        <taxon>organismal metagenomes</taxon>
    </lineage>
</organism>
<gene>
    <name evidence="1" type="ORF">MM415B02934_0008</name>
</gene>
<evidence type="ECO:0000313" key="1">
    <source>
        <dbReference type="EMBL" id="QJA87645.1"/>
    </source>
</evidence>
<dbReference type="AlphaFoldDB" id="A0A6M3L2N7"/>
<reference evidence="1" key="1">
    <citation type="submission" date="2020-03" db="EMBL/GenBank/DDBJ databases">
        <title>The deep terrestrial virosphere.</title>
        <authorList>
            <person name="Holmfeldt K."/>
            <person name="Nilsson E."/>
            <person name="Simone D."/>
            <person name="Lopez-Fernandez M."/>
            <person name="Wu X."/>
            <person name="de Brujin I."/>
            <person name="Lundin D."/>
            <person name="Andersson A."/>
            <person name="Bertilsson S."/>
            <person name="Dopson M."/>
        </authorList>
    </citation>
    <scope>NUCLEOTIDE SEQUENCE</scope>
    <source>
        <strain evidence="1">MM415B02934</strain>
    </source>
</reference>
<sequence>MPVTANELVEALLRPLHDALDAQGITPLYLAKKLKREVNAKETKVFNDKGSLLYSKPLIAWGIRQKARMDAHKLLAHYPPEKHELTGKNGGPLKVTLTDRLKEIEECATGDE</sequence>
<protein>
    <submittedName>
        <fullName evidence="1">Uncharacterized protein</fullName>
    </submittedName>
</protein>
<accession>A0A6M3L2N7</accession>
<proteinExistence type="predicted"/>
<name>A0A6M3L2N7_9ZZZZ</name>